<proteinExistence type="predicted"/>
<evidence type="ECO:0000256" key="1">
    <source>
        <dbReference type="SAM" id="MobiDB-lite"/>
    </source>
</evidence>
<protein>
    <submittedName>
        <fullName evidence="2">Uncharacterized protein</fullName>
    </submittedName>
</protein>
<gene>
    <name evidence="2" type="ORF">LCGC14_1983950</name>
</gene>
<dbReference type="AlphaFoldDB" id="A0A0F9F7Z8"/>
<comment type="caution">
    <text evidence="2">The sequence shown here is derived from an EMBL/GenBank/DDBJ whole genome shotgun (WGS) entry which is preliminary data.</text>
</comment>
<name>A0A0F9F7Z8_9ZZZZ</name>
<reference evidence="2" key="1">
    <citation type="journal article" date="2015" name="Nature">
        <title>Complex archaea that bridge the gap between prokaryotes and eukaryotes.</title>
        <authorList>
            <person name="Spang A."/>
            <person name="Saw J.H."/>
            <person name="Jorgensen S.L."/>
            <person name="Zaremba-Niedzwiedzka K."/>
            <person name="Martijn J."/>
            <person name="Lind A.E."/>
            <person name="van Eijk R."/>
            <person name="Schleper C."/>
            <person name="Guy L."/>
            <person name="Ettema T.J."/>
        </authorList>
    </citation>
    <scope>NUCLEOTIDE SEQUENCE</scope>
</reference>
<dbReference type="EMBL" id="LAZR01022256">
    <property type="protein sequence ID" value="KKL82514.1"/>
    <property type="molecule type" value="Genomic_DNA"/>
</dbReference>
<accession>A0A0F9F7Z8</accession>
<evidence type="ECO:0000313" key="2">
    <source>
        <dbReference type="EMBL" id="KKL82514.1"/>
    </source>
</evidence>
<feature type="compositionally biased region" description="Basic and acidic residues" evidence="1">
    <location>
        <begin position="18"/>
        <end position="30"/>
    </location>
</feature>
<sequence>MLKQLPEDQRRLIEERLSPQGARELEKDIGTEVTTHKRKGSRIERETHPITKYYTRCLREMGSLSKTPSRTRLPNANKAWMEILKARTETGFMFDGEPSFTHPKIAETVMYFGGWNKFIDEFGKPGTKQSTIRNRFVMAYKGLTDA</sequence>
<organism evidence="2">
    <name type="scientific">marine sediment metagenome</name>
    <dbReference type="NCBI Taxonomy" id="412755"/>
    <lineage>
        <taxon>unclassified sequences</taxon>
        <taxon>metagenomes</taxon>
        <taxon>ecological metagenomes</taxon>
    </lineage>
</organism>
<feature type="region of interest" description="Disordered" evidence="1">
    <location>
        <begin position="18"/>
        <end position="46"/>
    </location>
</feature>